<reference evidence="8" key="3">
    <citation type="submission" date="2025-09" db="UniProtKB">
        <authorList>
            <consortium name="Ensembl"/>
        </authorList>
    </citation>
    <scope>IDENTIFICATION</scope>
</reference>
<keyword evidence="5" id="KW-0539">Nucleus</keyword>
<evidence type="ECO:0000256" key="1">
    <source>
        <dbReference type="ARBA" id="ARBA00004123"/>
    </source>
</evidence>
<sequence>HSEPGPSRTIDTSSRGSTDADPVPLPTGVFQVAERLQKRICAYVPHRPQSENMAARENCLLYSLAVAESEDHDPYNKDRNFDAESVKKEIKRGRKLKCMLCKKAGATVGCDLKSCFKNYHFSVPRMTTQFYKLMDLKECIVFCQQHADPQNDLPSVKPLSGVFHSHYSERTKPRQAYFSGVKTKRGRRNPLSTGNPGNRQSHLKEWTWTADTQKCKEAGLLDALLEEISDKRHLIQGRLMDETTSESDCEEIRTPLFDWRLFEDTLANFQAATENQIRQSEERWWQLMEEIELLQDLSLVLPAILIISFSTSRKHLSCENYIH</sequence>
<evidence type="ECO:0000256" key="6">
    <source>
        <dbReference type="SAM" id="MobiDB-lite"/>
    </source>
</evidence>
<dbReference type="PANTHER" id="PTHR12420:SF4">
    <property type="entry name" value="PHD FINGER PROTEIN 11"/>
    <property type="match status" value="1"/>
</dbReference>
<evidence type="ECO:0000256" key="4">
    <source>
        <dbReference type="ARBA" id="ARBA00022833"/>
    </source>
</evidence>
<proteinExistence type="predicted"/>
<reference evidence="8 9" key="1">
    <citation type="submission" date="2016-04" db="EMBL/GenBank/DDBJ databases">
        <title>Polished mammalian reference genomes with single-molecule sequencing and chromosome conformation capture applied to the Capra hircus genome.</title>
        <authorList>
            <person name="Bickhart D.M."/>
            <person name="Koren S."/>
            <person name="Rosen B."/>
            <person name="Hastie A."/>
            <person name="Liachko I."/>
            <person name="Sullivan S.T."/>
            <person name="Burton J."/>
            <person name="Sayre B.L."/>
            <person name="Huson H.J."/>
            <person name="Lee J."/>
            <person name="Lam E."/>
            <person name="Kelley C.M."/>
            <person name="Hutchison J.L."/>
            <person name="Zhou Y."/>
            <person name="Sun J."/>
            <person name="Crisa A."/>
            <person name="Schwartz J.C."/>
            <person name="Hammond J.A."/>
            <person name="Schroeder S.G."/>
            <person name="Liu G.E."/>
            <person name="Dunham M."/>
            <person name="Shendure J."/>
            <person name="Sonstegard T.S."/>
            <person name="Phillippy A.M."/>
            <person name="Van Tassell C.P."/>
            <person name="Smith T.P."/>
        </authorList>
    </citation>
    <scope>NUCLEOTIDE SEQUENCE [LARGE SCALE GENOMIC DNA]</scope>
</reference>
<dbReference type="Pfam" id="PF13771">
    <property type="entry name" value="zf-HC5HC2H"/>
    <property type="match status" value="1"/>
</dbReference>
<keyword evidence="2" id="KW-0479">Metal-binding</keyword>
<dbReference type="InterPro" id="IPR013083">
    <property type="entry name" value="Znf_RING/FYVE/PHD"/>
</dbReference>
<feature type="region of interest" description="Disordered" evidence="6">
    <location>
        <begin position="182"/>
        <end position="201"/>
    </location>
</feature>
<dbReference type="Ensembl" id="ENSCHIT00000022648.1">
    <property type="protein sequence ID" value="ENSCHIP00000014849.1"/>
    <property type="gene ID" value="ENSCHIG00000015710.1"/>
</dbReference>
<dbReference type="PANTHER" id="PTHR12420">
    <property type="entry name" value="PHD FINGER PROTEIN"/>
    <property type="match status" value="1"/>
</dbReference>
<evidence type="ECO:0000259" key="7">
    <source>
        <dbReference type="PROSITE" id="PS51805"/>
    </source>
</evidence>
<keyword evidence="3" id="KW-0863">Zinc-finger</keyword>
<dbReference type="GO" id="GO:0008270">
    <property type="term" value="F:zinc ion binding"/>
    <property type="evidence" value="ECO:0007669"/>
    <property type="project" value="UniProtKB-KW"/>
</dbReference>
<dbReference type="STRING" id="9925.ENSCHIP00000014849"/>
<dbReference type="InterPro" id="IPR034732">
    <property type="entry name" value="EPHD"/>
</dbReference>
<dbReference type="Gene3D" id="3.30.40.10">
    <property type="entry name" value="Zinc/RING finger domain, C3HC4 (zinc finger)"/>
    <property type="match status" value="1"/>
</dbReference>
<dbReference type="InterPro" id="IPR051188">
    <property type="entry name" value="PHD-type_Zinc_Finger"/>
</dbReference>
<feature type="region of interest" description="Disordered" evidence="6">
    <location>
        <begin position="1"/>
        <end position="26"/>
    </location>
</feature>
<organism evidence="8 9">
    <name type="scientific">Capra hircus</name>
    <name type="common">Goat</name>
    <dbReference type="NCBI Taxonomy" id="9925"/>
    <lineage>
        <taxon>Eukaryota</taxon>
        <taxon>Metazoa</taxon>
        <taxon>Chordata</taxon>
        <taxon>Craniata</taxon>
        <taxon>Vertebrata</taxon>
        <taxon>Euteleostomi</taxon>
        <taxon>Mammalia</taxon>
        <taxon>Eutheria</taxon>
        <taxon>Laurasiatheria</taxon>
        <taxon>Artiodactyla</taxon>
        <taxon>Ruminantia</taxon>
        <taxon>Pecora</taxon>
        <taxon>Bovidae</taxon>
        <taxon>Caprinae</taxon>
        <taxon>Capra</taxon>
    </lineage>
</organism>
<evidence type="ECO:0000313" key="8">
    <source>
        <dbReference type="Ensembl" id="ENSCHIP00000014849.1"/>
    </source>
</evidence>
<protein>
    <recommendedName>
        <fullName evidence="7">PHD-type domain-containing protein</fullName>
    </recommendedName>
</protein>
<dbReference type="GO" id="GO:0005634">
    <property type="term" value="C:nucleus"/>
    <property type="evidence" value="ECO:0007669"/>
    <property type="project" value="UniProtKB-SubCell"/>
</dbReference>
<accession>A0A452ERN7</accession>
<feature type="compositionally biased region" description="Polar residues" evidence="6">
    <location>
        <begin position="190"/>
        <end position="200"/>
    </location>
</feature>
<keyword evidence="9" id="KW-1185">Reference proteome</keyword>
<dbReference type="PROSITE" id="PS51805">
    <property type="entry name" value="EPHD"/>
    <property type="match status" value="1"/>
</dbReference>
<dbReference type="Proteomes" id="UP000291000">
    <property type="component" value="Chromosome 3"/>
</dbReference>
<evidence type="ECO:0000256" key="5">
    <source>
        <dbReference type="ARBA" id="ARBA00023242"/>
    </source>
</evidence>
<evidence type="ECO:0000313" key="9">
    <source>
        <dbReference type="Proteomes" id="UP000291000"/>
    </source>
</evidence>
<keyword evidence="4" id="KW-0862">Zinc</keyword>
<name>A0A452ERN7_CAPHI</name>
<dbReference type="AlphaFoldDB" id="A0A452ERN7"/>
<evidence type="ECO:0000256" key="3">
    <source>
        <dbReference type="ARBA" id="ARBA00022771"/>
    </source>
</evidence>
<dbReference type="GeneTree" id="ENSGT00950000182865"/>
<dbReference type="EMBL" id="LWLT01000004">
    <property type="status" value="NOT_ANNOTATED_CDS"/>
    <property type="molecule type" value="Genomic_DNA"/>
</dbReference>
<evidence type="ECO:0000256" key="2">
    <source>
        <dbReference type="ARBA" id="ARBA00022723"/>
    </source>
</evidence>
<feature type="domain" description="PHD-type" evidence="7">
    <location>
        <begin position="30"/>
        <end position="147"/>
    </location>
</feature>
<reference evidence="8" key="2">
    <citation type="submission" date="2025-08" db="UniProtKB">
        <authorList>
            <consortium name="Ensembl"/>
        </authorList>
    </citation>
    <scope>IDENTIFICATION</scope>
</reference>
<comment type="subcellular location">
    <subcellularLocation>
        <location evidence="1">Nucleus</location>
    </subcellularLocation>
</comment>
<dbReference type="OMA" id="QSEERWW"/>